<dbReference type="WBParaSite" id="PTRK_0000959900.1">
    <property type="protein sequence ID" value="PTRK_0000959900.1"/>
    <property type="gene ID" value="PTRK_0000959900"/>
</dbReference>
<reference evidence="4" key="1">
    <citation type="submission" date="2017-02" db="UniProtKB">
        <authorList>
            <consortium name="WormBaseParasite"/>
        </authorList>
    </citation>
    <scope>IDENTIFICATION</scope>
</reference>
<dbReference type="GO" id="GO:0005506">
    <property type="term" value="F:iron ion binding"/>
    <property type="evidence" value="ECO:0007669"/>
    <property type="project" value="InterPro"/>
</dbReference>
<evidence type="ECO:0000256" key="2">
    <source>
        <dbReference type="ARBA" id="ARBA00023033"/>
    </source>
</evidence>
<dbReference type="AlphaFoldDB" id="A0A0N4ZM38"/>
<sequence length="203" mass="23466">MIGLLILSLIFIYLFNFYKKVKSLPPGPIPIPIFGNLFTCDIKNIHNWVLGLKKQYGSVFTIWLPYPQVIFADYDTINESLVANGDHFIGRNIYAFPEKMMHEKPNVGVIMSEGDEWRDQRRLSVQILRNFGMSRTIIEDKIQLSIDDSLEYLDSLKDKEHVDIAKVLQLAVGNVINLILFGYMHKHGEEKELNEFVEAFENS</sequence>
<keyword evidence="3" id="KW-1185">Reference proteome</keyword>
<evidence type="ECO:0000313" key="3">
    <source>
        <dbReference type="Proteomes" id="UP000038045"/>
    </source>
</evidence>
<dbReference type="InterPro" id="IPR002401">
    <property type="entry name" value="Cyt_P450_E_grp-I"/>
</dbReference>
<dbReference type="Proteomes" id="UP000038045">
    <property type="component" value="Unplaced"/>
</dbReference>
<dbReference type="GO" id="GO:0020037">
    <property type="term" value="F:heme binding"/>
    <property type="evidence" value="ECO:0007669"/>
    <property type="project" value="InterPro"/>
</dbReference>
<comment type="similarity">
    <text evidence="1">Belongs to the cytochrome P450 family.</text>
</comment>
<name>A0A0N4ZM38_PARTI</name>
<dbReference type="GO" id="GO:0016705">
    <property type="term" value="F:oxidoreductase activity, acting on paired donors, with incorporation or reduction of molecular oxygen"/>
    <property type="evidence" value="ECO:0007669"/>
    <property type="project" value="InterPro"/>
</dbReference>
<keyword evidence="2" id="KW-0560">Oxidoreductase</keyword>
<dbReference type="GO" id="GO:0004497">
    <property type="term" value="F:monooxygenase activity"/>
    <property type="evidence" value="ECO:0007669"/>
    <property type="project" value="UniProtKB-KW"/>
</dbReference>
<evidence type="ECO:0000313" key="4">
    <source>
        <dbReference type="WBParaSite" id="PTRK_0000959900.1"/>
    </source>
</evidence>
<evidence type="ECO:0000256" key="1">
    <source>
        <dbReference type="ARBA" id="ARBA00010617"/>
    </source>
</evidence>
<dbReference type="InterPro" id="IPR036396">
    <property type="entry name" value="Cyt_P450_sf"/>
</dbReference>
<organism evidence="3 4">
    <name type="scientific">Parastrongyloides trichosuri</name>
    <name type="common">Possum-specific nematode worm</name>
    <dbReference type="NCBI Taxonomy" id="131310"/>
    <lineage>
        <taxon>Eukaryota</taxon>
        <taxon>Metazoa</taxon>
        <taxon>Ecdysozoa</taxon>
        <taxon>Nematoda</taxon>
        <taxon>Chromadorea</taxon>
        <taxon>Rhabditida</taxon>
        <taxon>Tylenchina</taxon>
        <taxon>Panagrolaimomorpha</taxon>
        <taxon>Strongyloidoidea</taxon>
        <taxon>Strongyloididae</taxon>
        <taxon>Parastrongyloides</taxon>
    </lineage>
</organism>
<dbReference type="PRINTS" id="PR00463">
    <property type="entry name" value="EP450I"/>
</dbReference>
<proteinExistence type="inferred from homology"/>
<protein>
    <submittedName>
        <fullName evidence="4">Cytochrome P450</fullName>
    </submittedName>
</protein>
<dbReference type="PANTHER" id="PTHR24284:SF1">
    <property type="entry name" value="CYTOCHROME P450 FAMILY"/>
    <property type="match status" value="1"/>
</dbReference>
<accession>A0A0N4ZM38</accession>
<dbReference type="InterPro" id="IPR001128">
    <property type="entry name" value="Cyt_P450"/>
</dbReference>
<dbReference type="Pfam" id="PF00067">
    <property type="entry name" value="p450"/>
    <property type="match status" value="1"/>
</dbReference>
<dbReference type="STRING" id="131310.A0A0N4ZM38"/>
<dbReference type="SUPFAM" id="SSF48264">
    <property type="entry name" value="Cytochrome P450"/>
    <property type="match status" value="1"/>
</dbReference>
<dbReference type="PANTHER" id="PTHR24284">
    <property type="entry name" value="CYTOCHROME P450 FAMILY"/>
    <property type="match status" value="1"/>
</dbReference>
<dbReference type="Gene3D" id="1.10.630.10">
    <property type="entry name" value="Cytochrome P450"/>
    <property type="match status" value="1"/>
</dbReference>
<keyword evidence="2" id="KW-0503">Monooxygenase</keyword>